<evidence type="ECO:0000313" key="12">
    <source>
        <dbReference type="Proteomes" id="UP000001514"/>
    </source>
</evidence>
<dbReference type="InterPro" id="IPR002067">
    <property type="entry name" value="MCP"/>
</dbReference>
<accession>D8QYS3</accession>
<dbReference type="InterPro" id="IPR023395">
    <property type="entry name" value="MCP_dom_sf"/>
</dbReference>
<evidence type="ECO:0008006" key="13">
    <source>
        <dbReference type="Google" id="ProtNLM"/>
    </source>
</evidence>
<dbReference type="eggNOG" id="KOG0760">
    <property type="taxonomic scope" value="Eukaryota"/>
</dbReference>
<feature type="repeat" description="Solcar" evidence="9">
    <location>
        <begin position="149"/>
        <end position="233"/>
    </location>
</feature>
<dbReference type="InParanoid" id="D8QYS3"/>
<name>D8QYS3_SELML</name>
<dbReference type="GO" id="GO:0048250">
    <property type="term" value="P:iron import into the mitochondrion"/>
    <property type="evidence" value="ECO:0000318"/>
    <property type="project" value="GO_Central"/>
</dbReference>
<dbReference type="PANTHER" id="PTHR45758">
    <property type="entry name" value="MITOFERRIN-1-RELATED"/>
    <property type="match status" value="1"/>
</dbReference>
<feature type="repeat" description="Solcar" evidence="9">
    <location>
        <begin position="250"/>
        <end position="340"/>
    </location>
</feature>
<dbReference type="HOGENOM" id="CLU_015166_3_1_1"/>
<keyword evidence="7" id="KW-0496">Mitochondrion</keyword>
<evidence type="ECO:0000256" key="7">
    <source>
        <dbReference type="ARBA" id="ARBA00023128"/>
    </source>
</evidence>
<feature type="repeat" description="Solcar" evidence="9">
    <location>
        <begin position="40"/>
        <end position="138"/>
    </location>
</feature>
<evidence type="ECO:0000256" key="5">
    <source>
        <dbReference type="ARBA" id="ARBA00022737"/>
    </source>
</evidence>
<dbReference type="SUPFAM" id="SSF103506">
    <property type="entry name" value="Mitochondrial carrier"/>
    <property type="match status" value="1"/>
</dbReference>
<keyword evidence="4 9" id="KW-0812">Transmembrane</keyword>
<dbReference type="EMBL" id="GL377569">
    <property type="protein sequence ID" value="EFJ34666.1"/>
    <property type="molecule type" value="Genomic_DNA"/>
</dbReference>
<dbReference type="Pfam" id="PF00153">
    <property type="entry name" value="Mito_carr"/>
    <property type="match status" value="3"/>
</dbReference>
<evidence type="ECO:0000256" key="1">
    <source>
        <dbReference type="ARBA" id="ARBA00004225"/>
    </source>
</evidence>
<keyword evidence="12" id="KW-1185">Reference proteome</keyword>
<evidence type="ECO:0000256" key="4">
    <source>
        <dbReference type="ARBA" id="ARBA00022692"/>
    </source>
</evidence>
<evidence type="ECO:0000256" key="9">
    <source>
        <dbReference type="PROSITE-ProRule" id="PRU00282"/>
    </source>
</evidence>
<dbReference type="KEGG" id="smo:SELMODRAFT_166450"/>
<keyword evidence="3 10" id="KW-0813">Transport</keyword>
<keyword evidence="6" id="KW-1133">Transmembrane helix</keyword>
<dbReference type="InterPro" id="IPR018108">
    <property type="entry name" value="MCP_transmembrane"/>
</dbReference>
<keyword evidence="5" id="KW-0677">Repeat</keyword>
<dbReference type="STRING" id="88036.D8QYS3"/>
<dbReference type="OrthoDB" id="276989at2759"/>
<dbReference type="Proteomes" id="UP000001514">
    <property type="component" value="Unassembled WGS sequence"/>
</dbReference>
<dbReference type="Gene3D" id="1.50.40.10">
    <property type="entry name" value="Mitochondrial carrier domain"/>
    <property type="match status" value="2"/>
</dbReference>
<evidence type="ECO:0000256" key="3">
    <source>
        <dbReference type="ARBA" id="ARBA00022448"/>
    </source>
</evidence>
<dbReference type="GO" id="GO:0031966">
    <property type="term" value="C:mitochondrial membrane"/>
    <property type="evidence" value="ECO:0000318"/>
    <property type="project" value="GO_Central"/>
</dbReference>
<dbReference type="PROSITE" id="PS50920">
    <property type="entry name" value="SOLCAR"/>
    <property type="match status" value="3"/>
</dbReference>
<organism evidence="12">
    <name type="scientific">Selaginella moellendorffii</name>
    <name type="common">Spikemoss</name>
    <dbReference type="NCBI Taxonomy" id="88036"/>
    <lineage>
        <taxon>Eukaryota</taxon>
        <taxon>Viridiplantae</taxon>
        <taxon>Streptophyta</taxon>
        <taxon>Embryophyta</taxon>
        <taxon>Tracheophyta</taxon>
        <taxon>Lycopodiopsida</taxon>
        <taxon>Selaginellales</taxon>
        <taxon>Selaginellaceae</taxon>
        <taxon>Selaginella</taxon>
    </lineage>
</organism>
<proteinExistence type="inferred from homology"/>
<sequence length="346" mass="36308">MATDTASELRERVPLHKNPLQVVQDRRVEQQQEDGEEGELGFRQHMLAGSLAGIVEHVAMFPVDTLKTRIQMITSPCGGSGATAAATVGSSSTISRSLVSLLKHEGPLGLYRGVGAMVLGAGPSHAVYFAAYEECKRRFEVDGGGGGGYHPIAHMSAGACATIASDAVSTPMDVVKQRLQLKNSPYAGLGDCVRKIARSEGLRGFYASYRTTVVMNVPFTGVHFATYEAAKKALGELQGGGGGVGGMSEEHLVTHVVAGGSAGALASAVTTPLDVVKTRLQCQGVCGAERFSSSSVLEVARTIASHEGIGALFKGMMPRILFHTPAAAISWATYEAGKSFLQRWNG</sequence>
<evidence type="ECO:0000256" key="8">
    <source>
        <dbReference type="ARBA" id="ARBA00023136"/>
    </source>
</evidence>
<comment type="subcellular location">
    <subcellularLocation>
        <location evidence="1">Mitochondrion membrane</location>
        <topology evidence="1">Multi-pass membrane protein</topology>
    </subcellularLocation>
</comment>
<evidence type="ECO:0000256" key="2">
    <source>
        <dbReference type="ARBA" id="ARBA00006375"/>
    </source>
</evidence>
<dbReference type="FunCoup" id="D8QYS3">
    <property type="interactions" value="3337"/>
</dbReference>
<protein>
    <recommendedName>
        <fullName evidence="13">Mitochondrial carrier protein</fullName>
    </recommendedName>
</protein>
<keyword evidence="8 9" id="KW-0472">Membrane</keyword>
<evidence type="ECO:0000256" key="6">
    <source>
        <dbReference type="ARBA" id="ARBA00022989"/>
    </source>
</evidence>
<dbReference type="PANTHER" id="PTHR45758:SF4">
    <property type="entry name" value="MITOFERRIN-1"/>
    <property type="match status" value="1"/>
</dbReference>
<evidence type="ECO:0000313" key="11">
    <source>
        <dbReference type="EMBL" id="EFJ34666.1"/>
    </source>
</evidence>
<dbReference type="PRINTS" id="PR00926">
    <property type="entry name" value="MITOCARRIER"/>
</dbReference>
<dbReference type="GO" id="GO:0015093">
    <property type="term" value="F:ferrous iron transmembrane transporter activity"/>
    <property type="evidence" value="ECO:0000318"/>
    <property type="project" value="GO_Central"/>
</dbReference>
<evidence type="ECO:0000256" key="10">
    <source>
        <dbReference type="RuleBase" id="RU000488"/>
    </source>
</evidence>
<dbReference type="AlphaFoldDB" id="D8QYS3"/>
<reference evidence="11 12" key="1">
    <citation type="journal article" date="2011" name="Science">
        <title>The Selaginella genome identifies genetic changes associated with the evolution of vascular plants.</title>
        <authorList>
            <person name="Banks J.A."/>
            <person name="Nishiyama T."/>
            <person name="Hasebe M."/>
            <person name="Bowman J.L."/>
            <person name="Gribskov M."/>
            <person name="dePamphilis C."/>
            <person name="Albert V.A."/>
            <person name="Aono N."/>
            <person name="Aoyama T."/>
            <person name="Ambrose B.A."/>
            <person name="Ashton N.W."/>
            <person name="Axtell M.J."/>
            <person name="Barker E."/>
            <person name="Barker M.S."/>
            <person name="Bennetzen J.L."/>
            <person name="Bonawitz N.D."/>
            <person name="Chapple C."/>
            <person name="Cheng C."/>
            <person name="Correa L.G."/>
            <person name="Dacre M."/>
            <person name="DeBarry J."/>
            <person name="Dreyer I."/>
            <person name="Elias M."/>
            <person name="Engstrom E.M."/>
            <person name="Estelle M."/>
            <person name="Feng L."/>
            <person name="Finet C."/>
            <person name="Floyd S.K."/>
            <person name="Frommer W.B."/>
            <person name="Fujita T."/>
            <person name="Gramzow L."/>
            <person name="Gutensohn M."/>
            <person name="Harholt J."/>
            <person name="Hattori M."/>
            <person name="Heyl A."/>
            <person name="Hirai T."/>
            <person name="Hiwatashi Y."/>
            <person name="Ishikawa M."/>
            <person name="Iwata M."/>
            <person name="Karol K.G."/>
            <person name="Koehler B."/>
            <person name="Kolukisaoglu U."/>
            <person name="Kubo M."/>
            <person name="Kurata T."/>
            <person name="Lalonde S."/>
            <person name="Li K."/>
            <person name="Li Y."/>
            <person name="Litt A."/>
            <person name="Lyons E."/>
            <person name="Manning G."/>
            <person name="Maruyama T."/>
            <person name="Michael T.P."/>
            <person name="Mikami K."/>
            <person name="Miyazaki S."/>
            <person name="Morinaga S."/>
            <person name="Murata T."/>
            <person name="Mueller-Roeber B."/>
            <person name="Nelson D.R."/>
            <person name="Obara M."/>
            <person name="Oguri Y."/>
            <person name="Olmstead R.G."/>
            <person name="Onodera N."/>
            <person name="Petersen B.L."/>
            <person name="Pils B."/>
            <person name="Prigge M."/>
            <person name="Rensing S.A."/>
            <person name="Riano-Pachon D.M."/>
            <person name="Roberts A.W."/>
            <person name="Sato Y."/>
            <person name="Scheller H.V."/>
            <person name="Schulz B."/>
            <person name="Schulz C."/>
            <person name="Shakirov E.V."/>
            <person name="Shibagaki N."/>
            <person name="Shinohara N."/>
            <person name="Shippen D.E."/>
            <person name="Soerensen I."/>
            <person name="Sotooka R."/>
            <person name="Sugimoto N."/>
            <person name="Sugita M."/>
            <person name="Sumikawa N."/>
            <person name="Tanurdzic M."/>
            <person name="Theissen G."/>
            <person name="Ulvskov P."/>
            <person name="Wakazuki S."/>
            <person name="Weng J.K."/>
            <person name="Willats W.W."/>
            <person name="Wipf D."/>
            <person name="Wolf P.G."/>
            <person name="Yang L."/>
            <person name="Zimmer A.D."/>
            <person name="Zhu Q."/>
            <person name="Mitros T."/>
            <person name="Hellsten U."/>
            <person name="Loque D."/>
            <person name="Otillar R."/>
            <person name="Salamov A."/>
            <person name="Schmutz J."/>
            <person name="Shapiro H."/>
            <person name="Lindquist E."/>
            <person name="Lucas S."/>
            <person name="Rokhsar D."/>
            <person name="Grigoriev I.V."/>
        </authorList>
    </citation>
    <scope>NUCLEOTIDE SEQUENCE [LARGE SCALE GENOMIC DNA]</scope>
</reference>
<dbReference type="OMA" id="QLSLWEW"/>
<dbReference type="Gramene" id="EFJ34666">
    <property type="protein sequence ID" value="EFJ34666"/>
    <property type="gene ID" value="SELMODRAFT_166450"/>
</dbReference>
<gene>
    <name evidence="11" type="ORF">SELMODRAFT_166450</name>
</gene>
<comment type="similarity">
    <text evidence="2 10">Belongs to the mitochondrial carrier (TC 2.A.29) family.</text>
</comment>